<keyword evidence="1" id="KW-1133">Transmembrane helix</keyword>
<evidence type="ECO:0000313" key="2">
    <source>
        <dbReference type="EMBL" id="KMM37988.1"/>
    </source>
</evidence>
<organism evidence="2 3">
    <name type="scientific">Guptibacillus hwajinpoensis</name>
    <dbReference type="NCBI Taxonomy" id="208199"/>
    <lineage>
        <taxon>Bacteria</taxon>
        <taxon>Bacillati</taxon>
        <taxon>Bacillota</taxon>
        <taxon>Bacilli</taxon>
        <taxon>Bacillales</taxon>
        <taxon>Guptibacillaceae</taxon>
        <taxon>Guptibacillus</taxon>
    </lineage>
</organism>
<gene>
    <name evidence="2" type="ORF">AB986_01260</name>
</gene>
<protein>
    <recommendedName>
        <fullName evidence="4">DUF4367 domain-containing protein</fullName>
    </recommendedName>
</protein>
<evidence type="ECO:0000256" key="1">
    <source>
        <dbReference type="SAM" id="Phobius"/>
    </source>
</evidence>
<dbReference type="EMBL" id="LELK01000001">
    <property type="protein sequence ID" value="KMM37988.1"/>
    <property type="molecule type" value="Genomic_DNA"/>
</dbReference>
<dbReference type="AlphaFoldDB" id="A0A0J6CY24"/>
<feature type="transmembrane region" description="Helical" evidence="1">
    <location>
        <begin position="40"/>
        <end position="57"/>
    </location>
</feature>
<name>A0A0J6CY24_9BACL</name>
<keyword evidence="3" id="KW-1185">Reference proteome</keyword>
<comment type="caution">
    <text evidence="2">The sequence shown here is derived from an EMBL/GenBank/DDBJ whole genome shotgun (WGS) entry which is preliminary data.</text>
</comment>
<dbReference type="Proteomes" id="UP000035996">
    <property type="component" value="Unassembled WGS sequence"/>
</dbReference>
<dbReference type="RefSeq" id="WP_048309072.1">
    <property type="nucleotide sequence ID" value="NZ_CP119526.1"/>
</dbReference>
<sequence length="272" mass="31415">MEQKLRKALTDVAEEYNFSDKVRMKSKNNSNKRKRRHLQVRYYVAAVSLIIGILFVASPDVRSMTEEWTTQVFHIDISSKKDFEIREGYVYVDGVKTVKEEEYKLALYSSVYTDEGYVLQETNHKEIVMQNFTEDHLGQQFSTIKDAMKHVDYHIKQPTVLPEYLSLDKIYVNKDQATHISFKSDSNKDLSINVEERSAKEGYIILDDVEKIDIGGNGRIGKTPNKYWDTDSNKPAVNAEYALTFIDHGVQYDLFGTNLTKEELIGIAKTMK</sequence>
<proteinExistence type="predicted"/>
<accession>A0A0J6CY24</accession>
<keyword evidence="1" id="KW-0812">Transmembrane</keyword>
<keyword evidence="1" id="KW-0472">Membrane</keyword>
<evidence type="ECO:0000313" key="3">
    <source>
        <dbReference type="Proteomes" id="UP000035996"/>
    </source>
</evidence>
<reference evidence="2" key="1">
    <citation type="submission" date="2015-06" db="EMBL/GenBank/DDBJ databases">
        <authorList>
            <person name="Liu B."/>
            <person name="Wang J."/>
            <person name="Zhu Y."/>
            <person name="Liu G."/>
            <person name="Chen Q."/>
            <person name="Zheng C."/>
            <person name="Che J."/>
            <person name="Ge C."/>
            <person name="Shi H."/>
            <person name="Pan Z."/>
            <person name="Liu X."/>
        </authorList>
    </citation>
    <scope>NUCLEOTIDE SEQUENCE [LARGE SCALE GENOMIC DNA]</scope>
    <source>
        <strain evidence="2">DSM 16346</strain>
    </source>
</reference>
<evidence type="ECO:0008006" key="4">
    <source>
        <dbReference type="Google" id="ProtNLM"/>
    </source>
</evidence>